<comment type="caution">
    <text evidence="2">The sequence shown here is derived from an EMBL/GenBank/DDBJ whole genome shotgun (WGS) entry which is preliminary data.</text>
</comment>
<proteinExistence type="predicted"/>
<feature type="transmembrane region" description="Helical" evidence="1">
    <location>
        <begin position="36"/>
        <end position="59"/>
    </location>
</feature>
<keyword evidence="1" id="KW-0472">Membrane</keyword>
<organism evidence="2 3">
    <name type="scientific">Prevotella melaninogenica DNF00666</name>
    <dbReference type="NCBI Taxonomy" id="1401073"/>
    <lineage>
        <taxon>Bacteria</taxon>
        <taxon>Pseudomonadati</taxon>
        <taxon>Bacteroidota</taxon>
        <taxon>Bacteroidia</taxon>
        <taxon>Bacteroidales</taxon>
        <taxon>Prevotellaceae</taxon>
        <taxon>Prevotella</taxon>
    </lineage>
</organism>
<dbReference type="Proteomes" id="UP000029578">
    <property type="component" value="Unassembled WGS sequence"/>
</dbReference>
<protein>
    <submittedName>
        <fullName evidence="2">Uncharacterized protein</fullName>
    </submittedName>
</protein>
<name>A0A096BMX4_9BACT</name>
<evidence type="ECO:0000313" key="3">
    <source>
        <dbReference type="Proteomes" id="UP000029578"/>
    </source>
</evidence>
<evidence type="ECO:0000313" key="2">
    <source>
        <dbReference type="EMBL" id="KGF44052.1"/>
    </source>
</evidence>
<dbReference type="EMBL" id="JRNS01000500">
    <property type="protein sequence ID" value="KGF44052.1"/>
    <property type="molecule type" value="Genomic_DNA"/>
</dbReference>
<evidence type="ECO:0000256" key="1">
    <source>
        <dbReference type="SAM" id="Phobius"/>
    </source>
</evidence>
<gene>
    <name evidence="2" type="ORF">HMPREF0661_10970</name>
</gene>
<keyword evidence="1" id="KW-0812">Transmembrane</keyword>
<sequence>MGYLGDYSPPFGGGARGRGQLEGQLVGQALLPFLSFLYRVPTIILLIFFLFSFFLFNFVPHNKGN</sequence>
<dbReference type="AlphaFoldDB" id="A0A096BMX4"/>
<accession>A0A096BMX4</accession>
<reference evidence="2 3" key="1">
    <citation type="submission" date="2014-07" db="EMBL/GenBank/DDBJ databases">
        <authorList>
            <person name="McCorrison J."/>
            <person name="Sanka R."/>
            <person name="Torralba M."/>
            <person name="Gillis M."/>
            <person name="Haft D.H."/>
            <person name="Methe B."/>
            <person name="Sutton G."/>
            <person name="Nelson K.E."/>
        </authorList>
    </citation>
    <scope>NUCLEOTIDE SEQUENCE [LARGE SCALE GENOMIC DNA]</scope>
    <source>
        <strain evidence="2 3">DNF00666</strain>
    </source>
</reference>
<keyword evidence="1" id="KW-1133">Transmembrane helix</keyword>